<dbReference type="InterPro" id="IPR008927">
    <property type="entry name" value="6-PGluconate_DH-like_C_sf"/>
</dbReference>
<organism evidence="3">
    <name type="scientific">bioreactor metagenome</name>
    <dbReference type="NCBI Taxonomy" id="1076179"/>
    <lineage>
        <taxon>unclassified sequences</taxon>
        <taxon>metagenomes</taxon>
        <taxon>ecological metagenomes</taxon>
    </lineage>
</organism>
<comment type="cofactor">
    <cofactor evidence="1">
        <name>Mg(2+)</name>
        <dbReference type="ChEBI" id="CHEBI:18420"/>
    </cofactor>
</comment>
<dbReference type="GO" id="GO:0009099">
    <property type="term" value="P:L-valine biosynthetic process"/>
    <property type="evidence" value="ECO:0007669"/>
    <property type="project" value="UniProtKB-UniPathway"/>
</dbReference>
<comment type="caution">
    <text evidence="3">The sequence shown here is derived from an EMBL/GenBank/DDBJ whole genome shotgun (WGS) entry which is preliminary data.</text>
</comment>
<dbReference type="AlphaFoldDB" id="A0A645JIQ1"/>
<reference evidence="3" key="1">
    <citation type="submission" date="2019-08" db="EMBL/GenBank/DDBJ databases">
        <authorList>
            <person name="Kucharzyk K."/>
            <person name="Murdoch R.W."/>
            <person name="Higgins S."/>
            <person name="Loffler F."/>
        </authorList>
    </citation>
    <scope>NUCLEOTIDE SEQUENCE</scope>
</reference>
<dbReference type="GO" id="GO:0004455">
    <property type="term" value="F:ketol-acid reductoisomerase activity"/>
    <property type="evidence" value="ECO:0007669"/>
    <property type="project" value="InterPro"/>
</dbReference>
<evidence type="ECO:0000256" key="1">
    <source>
        <dbReference type="ARBA" id="ARBA00001946"/>
    </source>
</evidence>
<dbReference type="InterPro" id="IPR013328">
    <property type="entry name" value="6PGD_dom2"/>
</dbReference>
<gene>
    <name evidence="3" type="ORF">SDC9_210744</name>
</gene>
<evidence type="ECO:0000259" key="2">
    <source>
        <dbReference type="PROSITE" id="PS51851"/>
    </source>
</evidence>
<dbReference type="EMBL" id="VSSQ01141763">
    <property type="protein sequence ID" value="MPN62990.1"/>
    <property type="molecule type" value="Genomic_DNA"/>
</dbReference>
<protein>
    <recommendedName>
        <fullName evidence="2">KARI C-terminal knotted domain-containing protein</fullName>
    </recommendedName>
</protein>
<name>A0A645JIQ1_9ZZZZ</name>
<dbReference type="Gene3D" id="1.10.1040.10">
    <property type="entry name" value="N-(1-d-carboxylethyl)-l-norvaline Dehydrogenase, domain 2"/>
    <property type="match status" value="1"/>
</dbReference>
<accession>A0A645JIQ1</accession>
<proteinExistence type="predicted"/>
<dbReference type="SUPFAM" id="SSF48179">
    <property type="entry name" value="6-phosphogluconate dehydrogenase C-terminal domain-like"/>
    <property type="match status" value="1"/>
</dbReference>
<dbReference type="PROSITE" id="PS51851">
    <property type="entry name" value="KARI_C"/>
    <property type="match status" value="1"/>
</dbReference>
<dbReference type="UniPathway" id="UPA00049">
    <property type="reaction ID" value="UER00060"/>
</dbReference>
<feature type="domain" description="KARI C-terminal knotted" evidence="2">
    <location>
        <begin position="1"/>
        <end position="142"/>
    </location>
</feature>
<dbReference type="UniPathway" id="UPA00047">
    <property type="reaction ID" value="UER00056"/>
</dbReference>
<sequence>MWKVGEKVRASRDPAGIPLDPFTAGVYIGAMMAQIDLLAEIGHAYSEIVNESVIEAVDSLNPFMHYKGVAYMVDNCSITARLGARKWAPRYDYLIMQQAEPIWAAGGGEDPALWAKFLDHPVHEALAAAASMRPSVDIAVKG</sequence>
<dbReference type="GO" id="GO:0009097">
    <property type="term" value="P:isoleucine biosynthetic process"/>
    <property type="evidence" value="ECO:0007669"/>
    <property type="project" value="UniProtKB-UniPathway"/>
</dbReference>
<dbReference type="InterPro" id="IPR000506">
    <property type="entry name" value="KARI_C"/>
</dbReference>
<evidence type="ECO:0000313" key="3">
    <source>
        <dbReference type="EMBL" id="MPN62990.1"/>
    </source>
</evidence>